<evidence type="ECO:0000313" key="2">
    <source>
        <dbReference type="EMBL" id="PEN08390.1"/>
    </source>
</evidence>
<protein>
    <recommendedName>
        <fullName evidence="1">Glycosyltransferase subfamily 4-like N-terminal domain-containing protein</fullName>
    </recommendedName>
</protein>
<gene>
    <name evidence="2" type="ORF">CRI93_04560</name>
</gene>
<dbReference type="OrthoDB" id="1450439at2"/>
<proteinExistence type="predicted"/>
<comment type="caution">
    <text evidence="2">The sequence shown here is derived from an EMBL/GenBank/DDBJ whole genome shotgun (WGS) entry which is preliminary data.</text>
</comment>
<dbReference type="EMBL" id="PDEP01000003">
    <property type="protein sequence ID" value="PEN08390.1"/>
    <property type="molecule type" value="Genomic_DNA"/>
</dbReference>
<keyword evidence="3" id="KW-1185">Reference proteome</keyword>
<dbReference type="InterPro" id="IPR028098">
    <property type="entry name" value="Glyco_trans_4-like_N"/>
</dbReference>
<evidence type="ECO:0000313" key="3">
    <source>
        <dbReference type="Proteomes" id="UP000221024"/>
    </source>
</evidence>
<dbReference type="Proteomes" id="UP000221024">
    <property type="component" value="Unassembled WGS sequence"/>
</dbReference>
<dbReference type="RefSeq" id="WP_098061430.1">
    <property type="nucleotide sequence ID" value="NZ_PDEP01000003.1"/>
</dbReference>
<dbReference type="PANTHER" id="PTHR45947:SF3">
    <property type="entry name" value="SULFOQUINOVOSYL TRANSFERASE SQD2"/>
    <property type="match status" value="1"/>
</dbReference>
<reference evidence="2 3" key="1">
    <citation type="submission" date="2017-10" db="EMBL/GenBank/DDBJ databases">
        <title>Draft genome of Longimonas halophila.</title>
        <authorList>
            <person name="Goh K.M."/>
            <person name="Shamsir M.S."/>
            <person name="Lim S.W."/>
        </authorList>
    </citation>
    <scope>NUCLEOTIDE SEQUENCE [LARGE SCALE GENOMIC DNA]</scope>
    <source>
        <strain evidence="2 3">KCTC 42399</strain>
    </source>
</reference>
<dbReference type="Pfam" id="PF13579">
    <property type="entry name" value="Glyco_trans_4_4"/>
    <property type="match status" value="1"/>
</dbReference>
<dbReference type="AlphaFoldDB" id="A0A2H3NNI2"/>
<dbReference type="SUPFAM" id="SSF53756">
    <property type="entry name" value="UDP-Glycosyltransferase/glycogen phosphorylase"/>
    <property type="match status" value="1"/>
</dbReference>
<accession>A0A2H3NNI2</accession>
<dbReference type="Pfam" id="PF13692">
    <property type="entry name" value="Glyco_trans_1_4"/>
    <property type="match status" value="1"/>
</dbReference>
<sequence>MSQTVLLVRSSAFQTSRLAKTAFALREAGYEVSILSWRRKENRDAPPLRSQLDEAGFPIYEIWIGEAPYAQGVRGIPKRLRYVWSVMKYVRDHDFDVVHAIDIDSAFPVAAARWLGWHTGEFVFDIADYIELYYTIPASVGRAVAVVNQWVLKNADLIVLPDENRKQGVPKTDWSRTTIVTNAPDLDEGGIEELRDANSKTSKLDLFYYGSFAEDRGVDVLLDAARQLPDTNIWFAGWGNLSDRIEEAANQTENVHFLGSLSHTEVMQQVAEMDLIVIMYDPAYGVNQMASPNKLFEAMALGKPVVVARNTSIDELVEYRKMGWAIDYDAKALTHLVQSIDDEDIAIRGKHAEETYQEYAWPKSERRLTQAYAQL</sequence>
<feature type="domain" description="Glycosyltransferase subfamily 4-like N-terminal" evidence="1">
    <location>
        <begin position="18"/>
        <end position="161"/>
    </location>
</feature>
<dbReference type="PANTHER" id="PTHR45947">
    <property type="entry name" value="SULFOQUINOVOSYL TRANSFERASE SQD2"/>
    <property type="match status" value="1"/>
</dbReference>
<dbReference type="InterPro" id="IPR050194">
    <property type="entry name" value="Glycosyltransferase_grp1"/>
</dbReference>
<organism evidence="2 3">
    <name type="scientific">Longimonas halophila</name>
    <dbReference type="NCBI Taxonomy" id="1469170"/>
    <lineage>
        <taxon>Bacteria</taxon>
        <taxon>Pseudomonadati</taxon>
        <taxon>Rhodothermota</taxon>
        <taxon>Rhodothermia</taxon>
        <taxon>Rhodothermales</taxon>
        <taxon>Salisaetaceae</taxon>
        <taxon>Longimonas</taxon>
    </lineage>
</organism>
<evidence type="ECO:0000259" key="1">
    <source>
        <dbReference type="Pfam" id="PF13579"/>
    </source>
</evidence>
<dbReference type="GO" id="GO:0016757">
    <property type="term" value="F:glycosyltransferase activity"/>
    <property type="evidence" value="ECO:0007669"/>
    <property type="project" value="TreeGrafter"/>
</dbReference>
<name>A0A2H3NNI2_9BACT</name>
<dbReference type="Gene3D" id="3.40.50.2000">
    <property type="entry name" value="Glycogen Phosphorylase B"/>
    <property type="match status" value="2"/>
</dbReference>